<gene>
    <name evidence="2" type="ORF">THAOC_03555</name>
</gene>
<feature type="compositionally biased region" description="Basic and acidic residues" evidence="1">
    <location>
        <begin position="71"/>
        <end position="81"/>
    </location>
</feature>
<keyword evidence="3" id="KW-1185">Reference proteome</keyword>
<protein>
    <submittedName>
        <fullName evidence="2">Uncharacterized protein</fullName>
    </submittedName>
</protein>
<comment type="caution">
    <text evidence="2">The sequence shown here is derived from an EMBL/GenBank/DDBJ whole genome shotgun (WGS) entry which is preliminary data.</text>
</comment>
<feature type="compositionally biased region" description="Basic and acidic residues" evidence="1">
    <location>
        <begin position="15"/>
        <end position="28"/>
    </location>
</feature>
<feature type="region of interest" description="Disordered" evidence="1">
    <location>
        <begin position="1"/>
        <end position="43"/>
    </location>
</feature>
<dbReference type="EMBL" id="AGNL01003399">
    <property type="protein sequence ID" value="EJK74750.1"/>
    <property type="molecule type" value="Genomic_DNA"/>
</dbReference>
<reference evidence="2 3" key="1">
    <citation type="journal article" date="2012" name="Genome Biol.">
        <title>Genome and low-iron response of an oceanic diatom adapted to chronic iron limitation.</title>
        <authorList>
            <person name="Lommer M."/>
            <person name="Specht M."/>
            <person name="Roy A.S."/>
            <person name="Kraemer L."/>
            <person name="Andreson R."/>
            <person name="Gutowska M.A."/>
            <person name="Wolf J."/>
            <person name="Bergner S.V."/>
            <person name="Schilhabel M.B."/>
            <person name="Klostermeier U.C."/>
            <person name="Beiko R.G."/>
            <person name="Rosenstiel P."/>
            <person name="Hippler M."/>
            <person name="Laroche J."/>
        </authorList>
    </citation>
    <scope>NUCLEOTIDE SEQUENCE [LARGE SCALE GENOMIC DNA]</scope>
    <source>
        <strain evidence="2 3">CCMP1005</strain>
    </source>
</reference>
<organism evidence="2 3">
    <name type="scientific">Thalassiosira oceanica</name>
    <name type="common">Marine diatom</name>
    <dbReference type="NCBI Taxonomy" id="159749"/>
    <lineage>
        <taxon>Eukaryota</taxon>
        <taxon>Sar</taxon>
        <taxon>Stramenopiles</taxon>
        <taxon>Ochrophyta</taxon>
        <taxon>Bacillariophyta</taxon>
        <taxon>Coscinodiscophyceae</taxon>
        <taxon>Thalassiosirophycidae</taxon>
        <taxon>Thalassiosirales</taxon>
        <taxon>Thalassiosiraceae</taxon>
        <taxon>Thalassiosira</taxon>
    </lineage>
</organism>
<evidence type="ECO:0000313" key="2">
    <source>
        <dbReference type="EMBL" id="EJK74750.1"/>
    </source>
</evidence>
<feature type="compositionally biased region" description="Basic and acidic residues" evidence="1">
    <location>
        <begin position="171"/>
        <end position="186"/>
    </location>
</feature>
<dbReference type="Proteomes" id="UP000266841">
    <property type="component" value="Unassembled WGS sequence"/>
</dbReference>
<accession>K0TB87</accession>
<feature type="region of interest" description="Disordered" evidence="1">
    <location>
        <begin position="68"/>
        <end position="87"/>
    </location>
</feature>
<name>K0TB87_THAOC</name>
<sequence>MASLTIPRYVSSSPGREDRKIRVSETKRNPVPPTGPTGLLALPSRPRASLAPLTAQPCVTDQPIFSASRKTVQEKTPETRARPPRQRRRLTCDARDCRERYNNCRPPPSLTPSDSLLTLCSLNLLCQFSAVLVAGGRQTNLIVHFVRNARSPARRVANASCPDNCQLRQRAPPDGRPTEEAGDRGPRGGTLLKKCARDAVMQEEGSREGNFEADALQAWDPFPLVAERRSPVFVRPTAEELGCPRDRRRR</sequence>
<evidence type="ECO:0000313" key="3">
    <source>
        <dbReference type="Proteomes" id="UP000266841"/>
    </source>
</evidence>
<evidence type="ECO:0000256" key="1">
    <source>
        <dbReference type="SAM" id="MobiDB-lite"/>
    </source>
</evidence>
<proteinExistence type="predicted"/>
<feature type="region of interest" description="Disordered" evidence="1">
    <location>
        <begin position="164"/>
        <end position="192"/>
    </location>
</feature>
<dbReference type="AlphaFoldDB" id="K0TB87"/>